<dbReference type="eggNOG" id="COG4580">
    <property type="taxonomic scope" value="Bacteria"/>
</dbReference>
<keyword evidence="8" id="KW-0472">Membrane</keyword>
<dbReference type="GO" id="GO:0046930">
    <property type="term" value="C:pore complex"/>
    <property type="evidence" value="ECO:0007669"/>
    <property type="project" value="UniProtKB-KW"/>
</dbReference>
<dbReference type="GO" id="GO:0015288">
    <property type="term" value="F:porin activity"/>
    <property type="evidence" value="ECO:0007669"/>
    <property type="project" value="UniProtKB-KW"/>
</dbReference>
<name>D4ZCI9_SHEVD</name>
<dbReference type="GO" id="GO:0015774">
    <property type="term" value="P:polysaccharide transport"/>
    <property type="evidence" value="ECO:0007669"/>
    <property type="project" value="TreeGrafter"/>
</dbReference>
<dbReference type="Gene3D" id="2.40.170.10">
    <property type="entry name" value="Porin, LamB type"/>
    <property type="match status" value="1"/>
</dbReference>
<evidence type="ECO:0000256" key="1">
    <source>
        <dbReference type="ARBA" id="ARBA00004571"/>
    </source>
</evidence>
<keyword evidence="6" id="KW-0406">Ion transport</keyword>
<dbReference type="PANTHER" id="PTHR38762:SF1">
    <property type="entry name" value="CRYPTIC OUTER MEMBRANE PORIN BGLH-RELATED"/>
    <property type="match status" value="1"/>
</dbReference>
<accession>D4ZCI9</accession>
<evidence type="ECO:0000256" key="6">
    <source>
        <dbReference type="ARBA" id="ARBA00023065"/>
    </source>
</evidence>
<evidence type="ECO:0000256" key="7">
    <source>
        <dbReference type="ARBA" id="ARBA00023114"/>
    </source>
</evidence>
<dbReference type="AlphaFoldDB" id="D4ZCI9"/>
<organism evidence="10 11">
    <name type="scientific">Shewanella violacea (strain JCM 10179 / CIP 106290 / LMG 19151 / DSS12)</name>
    <dbReference type="NCBI Taxonomy" id="637905"/>
    <lineage>
        <taxon>Bacteria</taxon>
        <taxon>Pseudomonadati</taxon>
        <taxon>Pseudomonadota</taxon>
        <taxon>Gammaproteobacteria</taxon>
        <taxon>Alteromonadales</taxon>
        <taxon>Shewanellaceae</taxon>
        <taxon>Shewanella</taxon>
    </lineage>
</organism>
<evidence type="ECO:0000256" key="8">
    <source>
        <dbReference type="ARBA" id="ARBA00023136"/>
    </source>
</evidence>
<reference evidence="11" key="1">
    <citation type="journal article" date="2010" name="Mol. Biosyst.">
        <title>Complete genome sequence and comparative analysis of Shewanella violacea, a psychrophilic and piezophilic bacterium from deep sea floor sediments.</title>
        <authorList>
            <person name="Aono E."/>
            <person name="Baba T."/>
            <person name="Ara T."/>
            <person name="Nishi T."/>
            <person name="Nakamichi T."/>
            <person name="Inamoto E."/>
            <person name="Toyonaga H."/>
            <person name="Hasegawa M."/>
            <person name="Takai Y."/>
            <person name="Okumura Y."/>
            <person name="Baba M."/>
            <person name="Tomita M."/>
            <person name="Kato C."/>
            <person name="Oshima T."/>
            <person name="Nakasone K."/>
            <person name="Mori H."/>
        </authorList>
    </citation>
    <scope>NUCLEOTIDE SEQUENCE [LARGE SCALE GENOMIC DNA]</scope>
    <source>
        <strain evidence="11">JCM 10179 / CIP 106290 / LMG 19151 / DSS12</strain>
    </source>
</reference>
<dbReference type="InterPro" id="IPR036998">
    <property type="entry name" value="Porin_LamB_sf"/>
</dbReference>
<dbReference type="Proteomes" id="UP000002350">
    <property type="component" value="Chromosome"/>
</dbReference>
<comment type="similarity">
    <text evidence="2">Belongs to the porin LamB (TC 1.B.3) family.</text>
</comment>
<keyword evidence="11" id="KW-1185">Reference proteome</keyword>
<evidence type="ECO:0000256" key="9">
    <source>
        <dbReference type="ARBA" id="ARBA00023237"/>
    </source>
</evidence>
<dbReference type="PANTHER" id="PTHR38762">
    <property type="entry name" value="CRYPTIC OUTER MEMBRANE PORIN BGLH-RELATED"/>
    <property type="match status" value="1"/>
</dbReference>
<evidence type="ECO:0000313" key="11">
    <source>
        <dbReference type="Proteomes" id="UP000002350"/>
    </source>
</evidence>
<sequence length="434" mass="48048">MACIITLIGSGAAQAEIDLKRDTIDYHGYIRTGIGMSEGGSQQVVFQAPSTPAKYRLGNENDTYMELAADYRHYFDSSSNKSVQFVARTDTGSSYSDNDFDFEMAEAYVSLDNIVGEDIKVWVGRRFYDRRDIHMNDYFWQKSNEGVQGGAGIEGIHALGGNLKVALLRYNDDNVIFAGTRPTQGSGAVDPLVDKNFGESTTTVLDVRLEGLAIDDNNSLNLMAQIGEWSGVDDYNLGSEMGYTLSAWNDTADLWGGTNTLAISYRQGATALHGRSVASINEHAVDLSNTDSFEIDNNYVNDINDTMSVQWIALYNQESRGVERIDGTSTGDTVTWMSTGVRPIYYLNKNINMALEVGIDHVDDEVNDFEGNLDKVTLALQLTNDLGYYNRPVIRAFVTYASWSNELKGLVAADTDYADKTEGWSTGIQVETWW</sequence>
<keyword evidence="7" id="KW-0626">Porin</keyword>
<evidence type="ECO:0000256" key="3">
    <source>
        <dbReference type="ARBA" id="ARBA00022448"/>
    </source>
</evidence>
<keyword evidence="9" id="KW-0998">Cell outer membrane</keyword>
<comment type="subcellular location">
    <subcellularLocation>
        <location evidence="1">Cell outer membrane</location>
        <topology evidence="1">Multi-pass membrane protein</topology>
    </subcellularLocation>
</comment>
<dbReference type="KEGG" id="svo:SVI_3763"/>
<dbReference type="STRING" id="637905.SVI_3763"/>
<keyword evidence="4" id="KW-1134">Transmembrane beta strand</keyword>
<evidence type="ECO:0000256" key="2">
    <source>
        <dbReference type="ARBA" id="ARBA00007055"/>
    </source>
</evidence>
<dbReference type="InterPro" id="IPR003192">
    <property type="entry name" value="Porin_LamB"/>
</dbReference>
<dbReference type="RefSeq" id="WP_013053027.1">
    <property type="nucleotide sequence ID" value="NC_014012.1"/>
</dbReference>
<dbReference type="InterPro" id="IPR050286">
    <property type="entry name" value="G_neg_Bact_CarbUptk_Porin"/>
</dbReference>
<dbReference type="EMBL" id="AP011177">
    <property type="protein sequence ID" value="BAJ03734.1"/>
    <property type="molecule type" value="Genomic_DNA"/>
</dbReference>
<evidence type="ECO:0000313" key="10">
    <source>
        <dbReference type="EMBL" id="BAJ03734.1"/>
    </source>
</evidence>
<protein>
    <submittedName>
        <fullName evidence="10">LamB porin family protein</fullName>
    </submittedName>
</protein>
<dbReference type="Pfam" id="PF02264">
    <property type="entry name" value="LamB"/>
    <property type="match status" value="1"/>
</dbReference>
<gene>
    <name evidence="10" type="ordered locus">SVI_3763</name>
</gene>
<proteinExistence type="inferred from homology"/>
<keyword evidence="3" id="KW-0813">Transport</keyword>
<dbReference type="GO" id="GO:0006811">
    <property type="term" value="P:monoatomic ion transport"/>
    <property type="evidence" value="ECO:0007669"/>
    <property type="project" value="UniProtKB-KW"/>
</dbReference>
<dbReference type="GO" id="GO:0015144">
    <property type="term" value="F:carbohydrate transmembrane transporter activity"/>
    <property type="evidence" value="ECO:0007669"/>
    <property type="project" value="TreeGrafter"/>
</dbReference>
<keyword evidence="5" id="KW-0812">Transmembrane</keyword>
<evidence type="ECO:0000256" key="4">
    <source>
        <dbReference type="ARBA" id="ARBA00022452"/>
    </source>
</evidence>
<evidence type="ECO:0000256" key="5">
    <source>
        <dbReference type="ARBA" id="ARBA00022692"/>
    </source>
</evidence>
<dbReference type="SUPFAM" id="SSF56935">
    <property type="entry name" value="Porins"/>
    <property type="match status" value="1"/>
</dbReference>
<dbReference type="GO" id="GO:0009279">
    <property type="term" value="C:cell outer membrane"/>
    <property type="evidence" value="ECO:0007669"/>
    <property type="project" value="UniProtKB-SubCell"/>
</dbReference>
<dbReference type="HOGENOM" id="CLU_032473_4_1_6"/>